<dbReference type="SUPFAM" id="SSF56204">
    <property type="entry name" value="Hect, E3 ligase catalytic domain"/>
    <property type="match status" value="1"/>
</dbReference>
<comment type="caution">
    <text evidence="4">The sequence shown here is derived from an EMBL/GenBank/DDBJ whole genome shotgun (WGS) entry which is preliminary data.</text>
</comment>
<dbReference type="InterPro" id="IPR042469">
    <property type="entry name" value="HECTD3"/>
</dbReference>
<dbReference type="InterPro" id="IPR000569">
    <property type="entry name" value="HECT_dom"/>
</dbReference>
<dbReference type="EMBL" id="JAFCMP010000355">
    <property type="protein sequence ID" value="KAG5180883.1"/>
    <property type="molecule type" value="Genomic_DNA"/>
</dbReference>
<evidence type="ECO:0000259" key="3">
    <source>
        <dbReference type="PROSITE" id="PS50237"/>
    </source>
</evidence>
<proteinExistence type="predicted"/>
<keyword evidence="1 2" id="KW-0833">Ubl conjugation pathway</keyword>
<protein>
    <recommendedName>
        <fullName evidence="3">HECT domain-containing protein</fullName>
    </recommendedName>
</protein>
<feature type="non-terminal residue" evidence="4">
    <location>
        <position position="68"/>
    </location>
</feature>
<feature type="domain" description="HECT" evidence="3">
    <location>
        <begin position="1"/>
        <end position="65"/>
    </location>
</feature>
<reference evidence="4" key="1">
    <citation type="submission" date="2021-02" db="EMBL/GenBank/DDBJ databases">
        <title>First Annotated Genome of the Yellow-green Alga Tribonema minus.</title>
        <authorList>
            <person name="Mahan K.M."/>
        </authorList>
    </citation>
    <scope>NUCLEOTIDE SEQUENCE</scope>
    <source>
        <strain evidence="4">UTEX B ZZ1240</strain>
    </source>
</reference>
<evidence type="ECO:0000313" key="6">
    <source>
        <dbReference type="Proteomes" id="UP000664859"/>
    </source>
</evidence>
<dbReference type="AlphaFoldDB" id="A0A835YUD8"/>
<dbReference type="PANTHER" id="PTHR46654:SF1">
    <property type="entry name" value="E3 UBIQUITIN-PROTEIN LIGASE HECTD3"/>
    <property type="match status" value="1"/>
</dbReference>
<dbReference type="PANTHER" id="PTHR46654">
    <property type="entry name" value="E3 UBIQUITIN-PROTEIN LIGASE HECTD3"/>
    <property type="match status" value="1"/>
</dbReference>
<evidence type="ECO:0000256" key="2">
    <source>
        <dbReference type="PROSITE-ProRule" id="PRU00104"/>
    </source>
</evidence>
<evidence type="ECO:0000313" key="5">
    <source>
        <dbReference type="EMBL" id="KAG5180889.1"/>
    </source>
</evidence>
<dbReference type="OrthoDB" id="70521at2759"/>
<dbReference type="Gene3D" id="3.30.2410.10">
    <property type="entry name" value="Hect, E3 ligase catalytic domain"/>
    <property type="match status" value="1"/>
</dbReference>
<dbReference type="Pfam" id="PF00632">
    <property type="entry name" value="HECT"/>
    <property type="match status" value="1"/>
</dbReference>
<name>A0A835YUD8_9STRA</name>
<sequence length="68" mass="7720">SFSLSTVSQTSTVDADVSVDQQLPRAHTCFFSINLPRYSCDNVMAERLKYAMYNCIEMDADFRLADTE</sequence>
<accession>A0A835YUD8</accession>
<evidence type="ECO:0000256" key="1">
    <source>
        <dbReference type="ARBA" id="ARBA00022786"/>
    </source>
</evidence>
<dbReference type="GO" id="GO:0004842">
    <property type="term" value="F:ubiquitin-protein transferase activity"/>
    <property type="evidence" value="ECO:0007669"/>
    <property type="project" value="InterPro"/>
</dbReference>
<feature type="active site" description="Glycyl thioester intermediate" evidence="2">
    <location>
        <position position="29"/>
    </location>
</feature>
<dbReference type="Proteomes" id="UP000664859">
    <property type="component" value="Unassembled WGS sequence"/>
</dbReference>
<dbReference type="EMBL" id="JAFCMP010000355">
    <property type="protein sequence ID" value="KAG5180889.1"/>
    <property type="molecule type" value="Genomic_DNA"/>
</dbReference>
<keyword evidence="6" id="KW-1185">Reference proteome</keyword>
<feature type="non-terminal residue" evidence="4">
    <location>
        <position position="1"/>
    </location>
</feature>
<organism evidence="4 6">
    <name type="scientific">Tribonema minus</name>
    <dbReference type="NCBI Taxonomy" id="303371"/>
    <lineage>
        <taxon>Eukaryota</taxon>
        <taxon>Sar</taxon>
        <taxon>Stramenopiles</taxon>
        <taxon>Ochrophyta</taxon>
        <taxon>PX clade</taxon>
        <taxon>Xanthophyceae</taxon>
        <taxon>Tribonematales</taxon>
        <taxon>Tribonemataceae</taxon>
        <taxon>Tribonema</taxon>
    </lineage>
</organism>
<dbReference type="InterPro" id="IPR035983">
    <property type="entry name" value="Hect_E3_ubiquitin_ligase"/>
</dbReference>
<dbReference type="PROSITE" id="PS50237">
    <property type="entry name" value="HECT"/>
    <property type="match status" value="1"/>
</dbReference>
<gene>
    <name evidence="4" type="ORF">JKP88DRAFT_128816</name>
    <name evidence="5" type="ORF">JKP88DRAFT_131132</name>
</gene>
<evidence type="ECO:0000313" key="4">
    <source>
        <dbReference type="EMBL" id="KAG5180883.1"/>
    </source>
</evidence>